<evidence type="ECO:0000256" key="1">
    <source>
        <dbReference type="ARBA" id="ARBA00004370"/>
    </source>
</evidence>
<evidence type="ECO:0000259" key="7">
    <source>
        <dbReference type="PROSITE" id="PS50262"/>
    </source>
</evidence>
<name>T1FBN2_HELRO</name>
<dbReference type="eggNOG" id="KOG3656">
    <property type="taxonomic scope" value="Eukaryota"/>
</dbReference>
<dbReference type="GeneID" id="20206231"/>
<keyword evidence="5" id="KW-0675">Receptor</keyword>
<dbReference type="Proteomes" id="UP000015101">
    <property type="component" value="Unassembled WGS sequence"/>
</dbReference>
<comment type="similarity">
    <text evidence="5">Belongs to the G-protein coupled receptor 1 family.</text>
</comment>
<dbReference type="CTD" id="20206231"/>
<evidence type="ECO:0000256" key="3">
    <source>
        <dbReference type="ARBA" id="ARBA00022989"/>
    </source>
</evidence>
<evidence type="ECO:0000256" key="2">
    <source>
        <dbReference type="ARBA" id="ARBA00022692"/>
    </source>
</evidence>
<dbReference type="PROSITE" id="PS50262">
    <property type="entry name" value="G_PROTEIN_RECEP_F1_2"/>
    <property type="match status" value="1"/>
</dbReference>
<dbReference type="InParanoid" id="T1FBN2"/>
<dbReference type="Gene3D" id="1.20.1070.10">
    <property type="entry name" value="Rhodopsin 7-helix transmembrane proteins"/>
    <property type="match status" value="1"/>
</dbReference>
<dbReference type="SUPFAM" id="SSF81321">
    <property type="entry name" value="Family A G protein-coupled receptor-like"/>
    <property type="match status" value="1"/>
</dbReference>
<evidence type="ECO:0000256" key="6">
    <source>
        <dbReference type="SAM" id="Phobius"/>
    </source>
</evidence>
<feature type="domain" description="G-protein coupled receptors family 1 profile" evidence="7">
    <location>
        <begin position="86"/>
        <end position="203"/>
    </location>
</feature>
<evidence type="ECO:0000256" key="5">
    <source>
        <dbReference type="RuleBase" id="RU000688"/>
    </source>
</evidence>
<evidence type="ECO:0000313" key="10">
    <source>
        <dbReference type="Proteomes" id="UP000015101"/>
    </source>
</evidence>
<feature type="transmembrane region" description="Helical" evidence="6">
    <location>
        <begin position="69"/>
        <end position="93"/>
    </location>
</feature>
<dbReference type="EMBL" id="AMQM01006055">
    <property type="status" value="NOT_ANNOTATED_CDS"/>
    <property type="molecule type" value="Genomic_DNA"/>
</dbReference>
<dbReference type="InterPro" id="IPR017452">
    <property type="entry name" value="GPCR_Rhodpsn_7TM"/>
</dbReference>
<evidence type="ECO:0000313" key="8">
    <source>
        <dbReference type="EMBL" id="ESN98169.1"/>
    </source>
</evidence>
<feature type="transmembrane region" description="Helical" evidence="6">
    <location>
        <begin position="191"/>
        <end position="212"/>
    </location>
</feature>
<dbReference type="InterPro" id="IPR052954">
    <property type="entry name" value="GPCR-Ligand_Int"/>
</dbReference>
<comment type="subcellular location">
    <subcellularLocation>
        <location evidence="1">Membrane</location>
    </subcellularLocation>
</comment>
<dbReference type="KEGG" id="hro:HELRODRAFT_177414"/>
<reference evidence="8 10" key="2">
    <citation type="journal article" date="2013" name="Nature">
        <title>Insights into bilaterian evolution from three spiralian genomes.</title>
        <authorList>
            <person name="Simakov O."/>
            <person name="Marletaz F."/>
            <person name="Cho S.J."/>
            <person name="Edsinger-Gonzales E."/>
            <person name="Havlak P."/>
            <person name="Hellsten U."/>
            <person name="Kuo D.H."/>
            <person name="Larsson T."/>
            <person name="Lv J."/>
            <person name="Arendt D."/>
            <person name="Savage R."/>
            <person name="Osoegawa K."/>
            <person name="de Jong P."/>
            <person name="Grimwood J."/>
            <person name="Chapman J.A."/>
            <person name="Shapiro H."/>
            <person name="Aerts A."/>
            <person name="Otillar R.P."/>
            <person name="Terry A.Y."/>
            <person name="Boore J.L."/>
            <person name="Grigoriev I.V."/>
            <person name="Lindberg D.R."/>
            <person name="Seaver E.C."/>
            <person name="Weisblat D.A."/>
            <person name="Putnam N.H."/>
            <person name="Rokhsar D.S."/>
        </authorList>
    </citation>
    <scope>NUCLEOTIDE SEQUENCE</scope>
</reference>
<keyword evidence="2 5" id="KW-0812">Transmembrane</keyword>
<accession>T1FBN2</accession>
<dbReference type="Pfam" id="PF00001">
    <property type="entry name" value="7tm_1"/>
    <property type="match status" value="1"/>
</dbReference>
<protein>
    <recommendedName>
        <fullName evidence="7">G-protein coupled receptors family 1 profile domain-containing protein</fullName>
    </recommendedName>
</protein>
<keyword evidence="4 6" id="KW-0472">Membrane</keyword>
<dbReference type="PROSITE" id="PS00237">
    <property type="entry name" value="G_PROTEIN_RECEP_F1_1"/>
    <property type="match status" value="1"/>
</dbReference>
<dbReference type="HOGENOM" id="CLU_909948_0_0_1"/>
<keyword evidence="10" id="KW-1185">Reference proteome</keyword>
<dbReference type="AlphaFoldDB" id="T1FBN2"/>
<dbReference type="PANTHER" id="PTHR46641">
    <property type="entry name" value="FMRFAMIDE RECEPTOR-RELATED"/>
    <property type="match status" value="1"/>
</dbReference>
<evidence type="ECO:0000313" key="9">
    <source>
        <dbReference type="EnsemblMetazoa" id="HelroP177414"/>
    </source>
</evidence>
<sequence length="306" mass="34736">MSNDVQASYDATYNYLNDNYFNYMSSSGNDSHLHNFSSLLNYSGIHGDNNNTDNETMDNVTYACLMYDFFASCIAIGLIAIFGIVGNLISYIVFSMDSVKTSTSFLLQALAVVDSLFLFFVIIAFVISHGVEFYEIYDHIEIKKYSFPVALFFQTATIWLVVLIGWNRYIAVCQPFKAAKLCTVVRAKRQLALLMLVCFIYCFPKFIEYSYLLENEKKTTLRHSTNDNFNNITISSGNHLAWVCARVDTCECMFLNDCVCVNMCGNLCVLTHVYHITSTNFSSFVVLKNPSIEMQALSVTDEKRCV</sequence>
<proteinExistence type="inferred from homology"/>
<keyword evidence="5" id="KW-0297">G-protein coupled receptor</keyword>
<organism evidence="9 10">
    <name type="scientific">Helobdella robusta</name>
    <name type="common">Californian leech</name>
    <dbReference type="NCBI Taxonomy" id="6412"/>
    <lineage>
        <taxon>Eukaryota</taxon>
        <taxon>Metazoa</taxon>
        <taxon>Spiralia</taxon>
        <taxon>Lophotrochozoa</taxon>
        <taxon>Annelida</taxon>
        <taxon>Clitellata</taxon>
        <taxon>Hirudinea</taxon>
        <taxon>Rhynchobdellida</taxon>
        <taxon>Glossiphoniidae</taxon>
        <taxon>Helobdella</taxon>
    </lineage>
</organism>
<gene>
    <name evidence="9" type="primary">20206231</name>
    <name evidence="8" type="ORF">HELRODRAFT_177414</name>
</gene>
<feature type="transmembrane region" description="Helical" evidence="6">
    <location>
        <begin position="147"/>
        <end position="170"/>
    </location>
</feature>
<dbReference type="PRINTS" id="PR00237">
    <property type="entry name" value="GPCRRHODOPSN"/>
</dbReference>
<dbReference type="GO" id="GO:0004930">
    <property type="term" value="F:G protein-coupled receptor activity"/>
    <property type="evidence" value="ECO:0007669"/>
    <property type="project" value="UniProtKB-KW"/>
</dbReference>
<evidence type="ECO:0000256" key="4">
    <source>
        <dbReference type="ARBA" id="ARBA00023136"/>
    </source>
</evidence>
<reference evidence="9" key="3">
    <citation type="submission" date="2015-06" db="UniProtKB">
        <authorList>
            <consortium name="EnsemblMetazoa"/>
        </authorList>
    </citation>
    <scope>IDENTIFICATION</scope>
</reference>
<feature type="transmembrane region" description="Helical" evidence="6">
    <location>
        <begin position="105"/>
        <end position="127"/>
    </location>
</feature>
<reference evidence="10" key="1">
    <citation type="submission" date="2012-12" db="EMBL/GenBank/DDBJ databases">
        <authorList>
            <person name="Hellsten U."/>
            <person name="Grimwood J."/>
            <person name="Chapman J.A."/>
            <person name="Shapiro H."/>
            <person name="Aerts A."/>
            <person name="Otillar R.P."/>
            <person name="Terry A.Y."/>
            <person name="Boore J.L."/>
            <person name="Simakov O."/>
            <person name="Marletaz F."/>
            <person name="Cho S.-J."/>
            <person name="Edsinger-Gonzales E."/>
            <person name="Havlak P."/>
            <person name="Kuo D.-H."/>
            <person name="Larsson T."/>
            <person name="Lv J."/>
            <person name="Arendt D."/>
            <person name="Savage R."/>
            <person name="Osoegawa K."/>
            <person name="de Jong P."/>
            <person name="Lindberg D.R."/>
            <person name="Seaver E.C."/>
            <person name="Weisblat D.A."/>
            <person name="Putnam N.H."/>
            <person name="Grigoriev I.V."/>
            <person name="Rokhsar D.S."/>
        </authorList>
    </citation>
    <scope>NUCLEOTIDE SEQUENCE</scope>
</reference>
<dbReference type="OrthoDB" id="10011262at2759"/>
<dbReference type="EnsemblMetazoa" id="HelroT177414">
    <property type="protein sequence ID" value="HelroP177414"/>
    <property type="gene ID" value="HelroG177414"/>
</dbReference>
<dbReference type="GO" id="GO:0016020">
    <property type="term" value="C:membrane"/>
    <property type="evidence" value="ECO:0007669"/>
    <property type="project" value="UniProtKB-SubCell"/>
</dbReference>
<keyword evidence="5" id="KW-0807">Transducer</keyword>
<dbReference type="InterPro" id="IPR000276">
    <property type="entry name" value="GPCR_Rhodpsn"/>
</dbReference>
<dbReference type="RefSeq" id="XP_009023853.1">
    <property type="nucleotide sequence ID" value="XM_009025605.1"/>
</dbReference>
<keyword evidence="3 6" id="KW-1133">Transmembrane helix</keyword>
<dbReference type="EMBL" id="KB097222">
    <property type="protein sequence ID" value="ESN98169.1"/>
    <property type="molecule type" value="Genomic_DNA"/>
</dbReference>
<dbReference type="PANTHER" id="PTHR46641:SF2">
    <property type="entry name" value="FMRFAMIDE RECEPTOR"/>
    <property type="match status" value="1"/>
</dbReference>